<dbReference type="PANTHER" id="PTHR22847:SF637">
    <property type="entry name" value="WD REPEAT DOMAIN 5B"/>
    <property type="match status" value="1"/>
</dbReference>
<proteinExistence type="predicted"/>
<evidence type="ECO:0000256" key="1">
    <source>
        <dbReference type="ARBA" id="ARBA00022574"/>
    </source>
</evidence>
<dbReference type="Gene3D" id="2.130.10.10">
    <property type="entry name" value="YVTN repeat-like/Quinoprotein amine dehydrogenase"/>
    <property type="match status" value="1"/>
</dbReference>
<evidence type="ECO:0000256" key="2">
    <source>
        <dbReference type="ARBA" id="ARBA00022737"/>
    </source>
</evidence>
<dbReference type="GO" id="GO:0005634">
    <property type="term" value="C:nucleus"/>
    <property type="evidence" value="ECO:0000318"/>
    <property type="project" value="GO_Central"/>
</dbReference>
<dbReference type="EMBL" id="DS114335">
    <property type="protein sequence ID" value="EAX88246.1"/>
    <property type="molecule type" value="Genomic_DNA"/>
</dbReference>
<dbReference type="RefSeq" id="XP_001301176.1">
    <property type="nucleotide sequence ID" value="XM_001301175.1"/>
</dbReference>
<dbReference type="InterPro" id="IPR015943">
    <property type="entry name" value="WD40/YVTN_repeat-like_dom_sf"/>
</dbReference>
<dbReference type="VEuPathDB" id="TrichDB:TVAGG3_0508260"/>
<dbReference type="AlphaFoldDB" id="A2G3M3"/>
<name>A2G3M3_TRIV3</name>
<dbReference type="SMR" id="A2G3M3"/>
<protein>
    <submittedName>
        <fullName evidence="3">Uncharacterized protein</fullName>
    </submittedName>
</protein>
<dbReference type="GO" id="GO:1990234">
    <property type="term" value="C:transferase complex"/>
    <property type="evidence" value="ECO:0007669"/>
    <property type="project" value="UniProtKB-ARBA"/>
</dbReference>
<sequence length="441" mass="50322">MNEILQINLPEEGEHQLRPFQSMVEDVDLFCGSRDGRLFQLDPLNYKIKKTISLHNSWISSVQATPDFIVTSSYDGSIALIPKEEIINSDEPKFTQKFVHNDYILSMTVKDSTIFTSSSEPKISKFKITESGLKHYASIHTETSAHCIKYLDNLLLIGEANGKISYYDLRSEVKNIHNCFSHESCIKVISCNENTVCAGYLDGKIFEFDKRTWKAVHEYSDNGFPINISCTSDSLVAIYSDGVVHDYYNVTNPLYNFNVSLISGIHSTKNNSLFHVCDTSGNLRKFDKNNEICKLEPSVAADEIQRLGHNTDILVRNSNDEVYLIDGKTLKISEKFGKVDFREKVKELTKKPYLYFPISFNVSTGIPRMIISNFLPKLNDPSFKESREALKNIVLSLRENKIPILVTNSNGIPLYKSTSDKRLPFWMRYCIENHLSQDIND</sequence>
<accession>A2G3M3</accession>
<dbReference type="OrthoDB" id="674604at2759"/>
<keyword evidence="4" id="KW-1185">Reference proteome</keyword>
<keyword evidence="2" id="KW-0677">Repeat</keyword>
<dbReference type="InParanoid" id="A2G3M3"/>
<evidence type="ECO:0000313" key="3">
    <source>
        <dbReference type="EMBL" id="EAX88246.1"/>
    </source>
</evidence>
<organism evidence="3 4">
    <name type="scientific">Trichomonas vaginalis (strain ATCC PRA-98 / G3)</name>
    <dbReference type="NCBI Taxonomy" id="412133"/>
    <lineage>
        <taxon>Eukaryota</taxon>
        <taxon>Metamonada</taxon>
        <taxon>Parabasalia</taxon>
        <taxon>Trichomonadida</taxon>
        <taxon>Trichomonadidae</taxon>
        <taxon>Trichomonas</taxon>
    </lineage>
</organism>
<gene>
    <name evidence="3" type="ORF">TVAG_318370</name>
</gene>
<dbReference type="InterPro" id="IPR036322">
    <property type="entry name" value="WD40_repeat_dom_sf"/>
</dbReference>
<dbReference type="SMART" id="SM00320">
    <property type="entry name" value="WD40"/>
    <property type="match status" value="2"/>
</dbReference>
<dbReference type="InterPro" id="IPR001680">
    <property type="entry name" value="WD40_rpt"/>
</dbReference>
<dbReference type="Proteomes" id="UP000001542">
    <property type="component" value="Unassembled WGS sequence"/>
</dbReference>
<reference evidence="3" key="2">
    <citation type="journal article" date="2007" name="Science">
        <title>Draft genome sequence of the sexually transmitted pathogen Trichomonas vaginalis.</title>
        <authorList>
            <person name="Carlton J.M."/>
            <person name="Hirt R.P."/>
            <person name="Silva J.C."/>
            <person name="Delcher A.L."/>
            <person name="Schatz M."/>
            <person name="Zhao Q."/>
            <person name="Wortman J.R."/>
            <person name="Bidwell S.L."/>
            <person name="Alsmark U.C.M."/>
            <person name="Besteiro S."/>
            <person name="Sicheritz-Ponten T."/>
            <person name="Noel C.J."/>
            <person name="Dacks J.B."/>
            <person name="Foster P.G."/>
            <person name="Simillion C."/>
            <person name="Van de Peer Y."/>
            <person name="Miranda-Saavedra D."/>
            <person name="Barton G.J."/>
            <person name="Westrop G.D."/>
            <person name="Mueller S."/>
            <person name="Dessi D."/>
            <person name="Fiori P.L."/>
            <person name="Ren Q."/>
            <person name="Paulsen I."/>
            <person name="Zhang H."/>
            <person name="Bastida-Corcuera F.D."/>
            <person name="Simoes-Barbosa A."/>
            <person name="Brown M.T."/>
            <person name="Hayes R.D."/>
            <person name="Mukherjee M."/>
            <person name="Okumura C.Y."/>
            <person name="Schneider R."/>
            <person name="Smith A.J."/>
            <person name="Vanacova S."/>
            <person name="Villalvazo M."/>
            <person name="Haas B.J."/>
            <person name="Pertea M."/>
            <person name="Feldblyum T.V."/>
            <person name="Utterback T.R."/>
            <person name="Shu C.L."/>
            <person name="Osoegawa K."/>
            <person name="de Jong P.J."/>
            <person name="Hrdy I."/>
            <person name="Horvathova L."/>
            <person name="Zubacova Z."/>
            <person name="Dolezal P."/>
            <person name="Malik S.B."/>
            <person name="Logsdon J.M. Jr."/>
            <person name="Henze K."/>
            <person name="Gupta A."/>
            <person name="Wang C.C."/>
            <person name="Dunne R.L."/>
            <person name="Upcroft J.A."/>
            <person name="Upcroft P."/>
            <person name="White O."/>
            <person name="Salzberg S.L."/>
            <person name="Tang P."/>
            <person name="Chiu C.-H."/>
            <person name="Lee Y.-S."/>
            <person name="Embley T.M."/>
            <person name="Coombs G.H."/>
            <person name="Mottram J.C."/>
            <person name="Tachezy J."/>
            <person name="Fraser-Liggett C.M."/>
            <person name="Johnson P.J."/>
        </authorList>
    </citation>
    <scope>NUCLEOTIDE SEQUENCE [LARGE SCALE GENOMIC DNA]</scope>
    <source>
        <strain evidence="3">G3</strain>
    </source>
</reference>
<dbReference type="VEuPathDB" id="TrichDB:TVAG_318370"/>
<dbReference type="KEGG" id="tva:4745899"/>
<keyword evidence="1" id="KW-0853">WD repeat</keyword>
<evidence type="ECO:0000313" key="4">
    <source>
        <dbReference type="Proteomes" id="UP000001542"/>
    </source>
</evidence>
<dbReference type="PANTHER" id="PTHR22847">
    <property type="entry name" value="WD40 REPEAT PROTEIN"/>
    <property type="match status" value="1"/>
</dbReference>
<dbReference type="SUPFAM" id="SSF50978">
    <property type="entry name" value="WD40 repeat-like"/>
    <property type="match status" value="1"/>
</dbReference>
<reference evidence="3" key="1">
    <citation type="submission" date="2006-10" db="EMBL/GenBank/DDBJ databases">
        <authorList>
            <person name="Amadeo P."/>
            <person name="Zhao Q."/>
            <person name="Wortman J."/>
            <person name="Fraser-Liggett C."/>
            <person name="Carlton J."/>
        </authorList>
    </citation>
    <scope>NUCLEOTIDE SEQUENCE</scope>
    <source>
        <strain evidence="3">G3</strain>
    </source>
</reference>